<proteinExistence type="predicted"/>
<name>A0A9W7FPV7_9STRA</name>
<gene>
    <name evidence="2" type="ORF">TrLO_g13758</name>
</gene>
<keyword evidence="3" id="KW-1185">Reference proteome</keyword>
<feature type="region of interest" description="Disordered" evidence="1">
    <location>
        <begin position="281"/>
        <end position="321"/>
    </location>
</feature>
<feature type="compositionally biased region" description="Polar residues" evidence="1">
    <location>
        <begin position="169"/>
        <end position="183"/>
    </location>
</feature>
<feature type="compositionally biased region" description="Low complexity" evidence="1">
    <location>
        <begin position="152"/>
        <end position="162"/>
    </location>
</feature>
<dbReference type="Proteomes" id="UP001165122">
    <property type="component" value="Unassembled WGS sequence"/>
</dbReference>
<organism evidence="2 3">
    <name type="scientific">Triparma laevis f. longispina</name>
    <dbReference type="NCBI Taxonomy" id="1714387"/>
    <lineage>
        <taxon>Eukaryota</taxon>
        <taxon>Sar</taxon>
        <taxon>Stramenopiles</taxon>
        <taxon>Ochrophyta</taxon>
        <taxon>Bolidophyceae</taxon>
        <taxon>Parmales</taxon>
        <taxon>Triparmaceae</taxon>
        <taxon>Triparma</taxon>
    </lineage>
</organism>
<sequence length="589" mass="64143">MSSSDQNLSRSELERELNHFRSQAGELSEELFIIKTSAIADQAQQENTARDEIETLKAKLSSQDGELRKLQQERSKHMREKAASRRAEKERCQKAINRSRITSSSQNGRDSGLPLPPAQSQHQQNQQSQNQQNQQNQHQSKRRRTSDVSDLTSPNSTSMNTSPVPPQPMNVTNIDTTRSKPQANNNGNNNGNGNNNSSNGNNSSSNNNSNHNSSSSSQSSSGTAVMCVDAETGTDESLALAGGSESEDVWRVDSEKILYYLKEVGGDDNENANKKNVLAAQSTTSSNVQGGAWSPLKSPLKKSPANKSSAPNNNNNNNNALRPSPSLISILNVLSSPSLPPAFLSSILTGLPTMRSSDVRILLHCIGFNWTQHEVVEDVGEVMANILEKVVTVETVRCCRKLGGGDAVRVYKVVVGGVIIIGGGEEVDGLKELLEVMEWAEELDLTHSTDEYSKLLRGRVGGLGDDFVKLLRLNLSRSDVTRSILSLNVIEGLGGEWLSKHVPLFNVICKLVYDITTAAPSSPGKSEDTCMVKVGLECVKHVVKSKELRAKVDKKWEELIKTVSEIRGGAESDWIGKTLTEIAGEEMGK</sequence>
<accession>A0A9W7FPV7</accession>
<feature type="compositionally biased region" description="Low complexity" evidence="1">
    <location>
        <begin position="294"/>
        <end position="321"/>
    </location>
</feature>
<reference evidence="3" key="1">
    <citation type="journal article" date="2023" name="Commun. Biol.">
        <title>Genome analysis of Parmales, the sister group of diatoms, reveals the evolutionary specialization of diatoms from phago-mixotrophs to photoautotrophs.</title>
        <authorList>
            <person name="Ban H."/>
            <person name="Sato S."/>
            <person name="Yoshikawa S."/>
            <person name="Yamada K."/>
            <person name="Nakamura Y."/>
            <person name="Ichinomiya M."/>
            <person name="Sato N."/>
            <person name="Blanc-Mathieu R."/>
            <person name="Endo H."/>
            <person name="Kuwata A."/>
            <person name="Ogata H."/>
        </authorList>
    </citation>
    <scope>NUCLEOTIDE SEQUENCE [LARGE SCALE GENOMIC DNA]</scope>
    <source>
        <strain evidence="3">NIES 3700</strain>
    </source>
</reference>
<evidence type="ECO:0000256" key="1">
    <source>
        <dbReference type="SAM" id="MobiDB-lite"/>
    </source>
</evidence>
<feature type="compositionally biased region" description="Low complexity" evidence="1">
    <location>
        <begin position="119"/>
        <end position="138"/>
    </location>
</feature>
<comment type="caution">
    <text evidence="2">The sequence shown here is derived from an EMBL/GenBank/DDBJ whole genome shotgun (WGS) entry which is preliminary data.</text>
</comment>
<evidence type="ECO:0000313" key="2">
    <source>
        <dbReference type="EMBL" id="GMI16152.1"/>
    </source>
</evidence>
<evidence type="ECO:0000313" key="3">
    <source>
        <dbReference type="Proteomes" id="UP001165122"/>
    </source>
</evidence>
<dbReference type="AlphaFoldDB" id="A0A9W7FPV7"/>
<feature type="compositionally biased region" description="Basic and acidic residues" evidence="1">
    <location>
        <begin position="65"/>
        <end position="93"/>
    </location>
</feature>
<protein>
    <submittedName>
        <fullName evidence="2">Uncharacterized protein</fullName>
    </submittedName>
</protein>
<feature type="compositionally biased region" description="Low complexity" evidence="1">
    <location>
        <begin position="184"/>
        <end position="222"/>
    </location>
</feature>
<feature type="region of interest" description="Disordered" evidence="1">
    <location>
        <begin position="64"/>
        <end position="225"/>
    </location>
</feature>
<feature type="compositionally biased region" description="Polar residues" evidence="1">
    <location>
        <begin position="99"/>
        <end position="109"/>
    </location>
</feature>
<dbReference type="EMBL" id="BRXW01000244">
    <property type="protein sequence ID" value="GMI16152.1"/>
    <property type="molecule type" value="Genomic_DNA"/>
</dbReference>
<dbReference type="OrthoDB" id="10593370at2759"/>